<feature type="domain" description="PhnB-like" evidence="1">
    <location>
        <begin position="6"/>
        <end position="131"/>
    </location>
</feature>
<name>A0A934ITX4_9HYPH</name>
<reference evidence="2" key="1">
    <citation type="submission" date="2020-12" db="EMBL/GenBank/DDBJ databases">
        <title>Devosia sp. MSA67 isolated from Mo River.</title>
        <authorList>
            <person name="Ma F."/>
            <person name="Zi Z."/>
        </authorList>
    </citation>
    <scope>NUCLEOTIDE SEQUENCE</scope>
    <source>
        <strain evidence="2">MSA67</strain>
    </source>
</reference>
<keyword evidence="3" id="KW-1185">Reference proteome</keyword>
<gene>
    <name evidence="2" type="ORF">JEQ47_06010</name>
</gene>
<dbReference type="CDD" id="cd06588">
    <property type="entry name" value="PhnB_like"/>
    <property type="match status" value="1"/>
</dbReference>
<dbReference type="SUPFAM" id="SSF54593">
    <property type="entry name" value="Glyoxalase/Bleomycin resistance protein/Dihydroxybiphenyl dioxygenase"/>
    <property type="match status" value="1"/>
</dbReference>
<accession>A0A934ITX4</accession>
<dbReference type="InterPro" id="IPR029068">
    <property type="entry name" value="Glyas_Bleomycin-R_OHBP_Dase"/>
</dbReference>
<comment type="caution">
    <text evidence="2">The sequence shown here is derived from an EMBL/GenBank/DDBJ whole genome shotgun (WGS) entry which is preliminary data.</text>
</comment>
<sequence>MTARLNPYIGFRTEARDALSFYHGIFGGDLQIMSFGDNGAARDPSENDLVMHGQINIPNGMTIMASDTPKTMELADASNITVSLSGDEEALLTGYWNGLTEGATIIEPLVKAPWGDTFGMLIDKFGTRWMINIGVH</sequence>
<organism evidence="2 3">
    <name type="scientific">Devosia sediminis</name>
    <dbReference type="NCBI Taxonomy" id="2798801"/>
    <lineage>
        <taxon>Bacteria</taxon>
        <taxon>Pseudomonadati</taxon>
        <taxon>Pseudomonadota</taxon>
        <taxon>Alphaproteobacteria</taxon>
        <taxon>Hyphomicrobiales</taxon>
        <taxon>Devosiaceae</taxon>
        <taxon>Devosia</taxon>
    </lineage>
</organism>
<dbReference type="EMBL" id="JAEKMH010000001">
    <property type="protein sequence ID" value="MBJ3784267.1"/>
    <property type="molecule type" value="Genomic_DNA"/>
</dbReference>
<dbReference type="AlphaFoldDB" id="A0A934ITX4"/>
<dbReference type="Pfam" id="PF06983">
    <property type="entry name" value="3-dmu-9_3-mt"/>
    <property type="match status" value="1"/>
</dbReference>
<dbReference type="Proteomes" id="UP000602124">
    <property type="component" value="Unassembled WGS sequence"/>
</dbReference>
<dbReference type="PANTHER" id="PTHR33990">
    <property type="entry name" value="PROTEIN YJDN-RELATED"/>
    <property type="match status" value="1"/>
</dbReference>
<dbReference type="RefSeq" id="WP_198875448.1">
    <property type="nucleotide sequence ID" value="NZ_JAEKMH010000001.1"/>
</dbReference>
<proteinExistence type="predicted"/>
<protein>
    <submittedName>
        <fullName evidence="2">VOC family protein</fullName>
    </submittedName>
</protein>
<dbReference type="Gene3D" id="3.10.180.10">
    <property type="entry name" value="2,3-Dihydroxybiphenyl 1,2-Dioxygenase, domain 1"/>
    <property type="match status" value="1"/>
</dbReference>
<evidence type="ECO:0000259" key="1">
    <source>
        <dbReference type="Pfam" id="PF06983"/>
    </source>
</evidence>
<dbReference type="InterPro" id="IPR028973">
    <property type="entry name" value="PhnB-like"/>
</dbReference>
<evidence type="ECO:0000313" key="2">
    <source>
        <dbReference type="EMBL" id="MBJ3784267.1"/>
    </source>
</evidence>
<dbReference type="PANTHER" id="PTHR33990:SF1">
    <property type="entry name" value="PROTEIN YJDN"/>
    <property type="match status" value="1"/>
</dbReference>
<evidence type="ECO:0000313" key="3">
    <source>
        <dbReference type="Proteomes" id="UP000602124"/>
    </source>
</evidence>